<dbReference type="PROSITE" id="PS51913">
    <property type="entry name" value="HTH_HARE"/>
    <property type="match status" value="1"/>
</dbReference>
<gene>
    <name evidence="3" type="ORF">COS61_00955</name>
</gene>
<evidence type="ECO:0000259" key="2">
    <source>
        <dbReference type="PROSITE" id="PS51913"/>
    </source>
</evidence>
<accession>A0A2M7B5X8</accession>
<dbReference type="InterPro" id="IPR038087">
    <property type="entry name" value="RNAP_delta_N_dom_sf"/>
</dbReference>
<organism evidence="3 4">
    <name type="scientific">Candidatus Wolfebacteria bacterium CG03_land_8_20_14_0_80_40_12</name>
    <dbReference type="NCBI Taxonomy" id="1975069"/>
    <lineage>
        <taxon>Bacteria</taxon>
        <taxon>Candidatus Wolfeibacteriota</taxon>
    </lineage>
</organism>
<proteinExistence type="predicted"/>
<dbReference type="InterPro" id="IPR007759">
    <property type="entry name" value="Asxl_HARE-HTH"/>
</dbReference>
<feature type="domain" description="HTH HARE-type" evidence="2">
    <location>
        <begin position="2"/>
        <end position="75"/>
    </location>
</feature>
<dbReference type="Pfam" id="PF05066">
    <property type="entry name" value="HARE-HTH"/>
    <property type="match status" value="1"/>
</dbReference>
<reference evidence="4" key="1">
    <citation type="submission" date="2017-09" db="EMBL/GenBank/DDBJ databases">
        <title>Depth-based differentiation of microbial function through sediment-hosted aquifers and enrichment of novel symbionts in the deep terrestrial subsurface.</title>
        <authorList>
            <person name="Probst A.J."/>
            <person name="Ladd B."/>
            <person name="Jarett J.K."/>
            <person name="Geller-Mcgrath D.E."/>
            <person name="Sieber C.M.K."/>
            <person name="Emerson J.B."/>
            <person name="Anantharaman K."/>
            <person name="Thomas B.C."/>
            <person name="Malmstrom R."/>
            <person name="Stieglmeier M."/>
            <person name="Klingl A."/>
            <person name="Woyke T."/>
            <person name="Ryan C.M."/>
            <person name="Banfield J.F."/>
        </authorList>
    </citation>
    <scope>NUCLEOTIDE SEQUENCE [LARGE SCALE GENOMIC DNA]</scope>
</reference>
<dbReference type="Gene3D" id="3.40.1350.10">
    <property type="match status" value="1"/>
</dbReference>
<protein>
    <recommendedName>
        <fullName evidence="2">HTH HARE-type domain-containing protein</fullName>
    </recommendedName>
</protein>
<keyword evidence="1" id="KW-0804">Transcription</keyword>
<comment type="caution">
    <text evidence="3">The sequence shown here is derived from an EMBL/GenBank/DDBJ whole genome shotgun (WGS) entry which is preliminary data.</text>
</comment>
<sequence>MNSFKDIAYQILKEAGKSLHSKEITKIALERGWLKTAGKTPEATMNAHLVVDINAKKEKSRFVKTGPSVFGLNENFVTPEKIEVKKAERIYKISKDVSTKQKGDIAEARIAELITLYGDTTLSCYKPISDDEGIDLIVKEKGSLKTMYIQIKSRFGDNPDGIFTATTKTVTIVDNYSTAMTFCFFNTEEGDLWDYLWFVPAPDLIKHANKLDGGRLLGFVAGRKKKESNKWDNYLIDKRDLANQIIAQMKRI</sequence>
<name>A0A2M7B5X8_9BACT</name>
<dbReference type="AlphaFoldDB" id="A0A2M7B5X8"/>
<evidence type="ECO:0000313" key="3">
    <source>
        <dbReference type="EMBL" id="PIU98538.1"/>
    </source>
</evidence>
<dbReference type="InterPro" id="IPR011856">
    <property type="entry name" value="tRNA_endonuc-like_dom_sf"/>
</dbReference>
<dbReference type="GO" id="GO:0006355">
    <property type="term" value="P:regulation of DNA-templated transcription"/>
    <property type="evidence" value="ECO:0007669"/>
    <property type="project" value="InterPro"/>
</dbReference>
<evidence type="ECO:0000256" key="1">
    <source>
        <dbReference type="ARBA" id="ARBA00023163"/>
    </source>
</evidence>
<dbReference type="GO" id="GO:0003676">
    <property type="term" value="F:nucleic acid binding"/>
    <property type="evidence" value="ECO:0007669"/>
    <property type="project" value="InterPro"/>
</dbReference>
<dbReference type="InterPro" id="IPR021671">
    <property type="entry name" value="PD(D/E)XK_Endonuc"/>
</dbReference>
<dbReference type="Proteomes" id="UP000228949">
    <property type="component" value="Unassembled WGS sequence"/>
</dbReference>
<dbReference type="Gene3D" id="1.10.10.1250">
    <property type="entry name" value="RNA polymerase, subunit delta, N-terminal domain"/>
    <property type="match status" value="1"/>
</dbReference>
<dbReference type="Pfam" id="PF11645">
    <property type="entry name" value="PDDEXK_5"/>
    <property type="match status" value="1"/>
</dbReference>
<evidence type="ECO:0000313" key="4">
    <source>
        <dbReference type="Proteomes" id="UP000228949"/>
    </source>
</evidence>
<dbReference type="EMBL" id="PEVJ01000022">
    <property type="protein sequence ID" value="PIU98538.1"/>
    <property type="molecule type" value="Genomic_DNA"/>
</dbReference>